<organism evidence="3 4">
    <name type="scientific">Alloalcanivorax marinus</name>
    <dbReference type="NCBI Taxonomy" id="1177169"/>
    <lineage>
        <taxon>Bacteria</taxon>
        <taxon>Pseudomonadati</taxon>
        <taxon>Pseudomonadota</taxon>
        <taxon>Gammaproteobacteria</taxon>
        <taxon>Oceanospirillales</taxon>
        <taxon>Alcanivoracaceae</taxon>
        <taxon>Alloalcanivorax</taxon>
    </lineage>
</organism>
<evidence type="ECO:0000256" key="2">
    <source>
        <dbReference type="SAM" id="Phobius"/>
    </source>
</evidence>
<evidence type="ECO:0000256" key="1">
    <source>
        <dbReference type="SAM" id="MobiDB-lite"/>
    </source>
</evidence>
<dbReference type="RefSeq" id="WP_228232692.1">
    <property type="nucleotide sequence ID" value="NZ_ARXL01000003.1"/>
</dbReference>
<feature type="region of interest" description="Disordered" evidence="1">
    <location>
        <begin position="181"/>
        <end position="204"/>
    </location>
</feature>
<feature type="transmembrane region" description="Helical" evidence="2">
    <location>
        <begin position="104"/>
        <end position="127"/>
    </location>
</feature>
<comment type="caution">
    <text evidence="3">The sequence shown here is derived from an EMBL/GenBank/DDBJ whole genome shotgun (WGS) entry which is preliminary data.</text>
</comment>
<feature type="transmembrane region" description="Helical" evidence="2">
    <location>
        <begin position="16"/>
        <end position="37"/>
    </location>
</feature>
<keyword evidence="2" id="KW-0472">Membrane</keyword>
<sequence length="419" mass="45681">MFSKWQWWLMQFSRALWVRATAFAILAVGTSLLAIVGQRWLPADLPVTVGADAVDTILNVLASSMLAVTTFSLSVMVSAYGAATSNVTPRATKLLMQDSTTHNALATFIGSFLFSLVGLVALSTGAYGEGGRVILFLVTLLVIVLIVITILRWIDHLSRLGRVGETTDRVEQATRAALRQRAAHPTLGGHPRDPDQPPPADARPVYPDRIGYVQHVDGDALSDWADRQDAELYLAALPGHFAHPRQPLAWVVGGGRDPEASVRAGFTVDDERTFDEDPRFGLVVLSEIASRALSPAVNDPGTAIDVIGRSVRILAEWRRVGEQAAAERSGDPVRRPRLWVPPLNEADFFDDLFNPIARDGASLVEVQIRLQKALAALAALGFPEPARRHGRLALARAEAALVSEEDKAHLRQRADWLSR</sequence>
<evidence type="ECO:0000313" key="3">
    <source>
        <dbReference type="EMBL" id="MCC4307449.1"/>
    </source>
</evidence>
<dbReference type="Pfam" id="PF10011">
    <property type="entry name" value="DUF2254"/>
    <property type="match status" value="1"/>
</dbReference>
<accession>A0A9Q3UL15</accession>
<keyword evidence="4" id="KW-1185">Reference proteome</keyword>
<keyword evidence="2" id="KW-0812">Transmembrane</keyword>
<reference evidence="3" key="1">
    <citation type="submission" date="2021-10" db="EMBL/GenBank/DDBJ databases">
        <title>The diversity and Nitrogen Metabolism of Culturable Nitrate-Utilizing Bacteria Within the Oxygen Minimum Zone of the Changjiang (Yangtze River)Estuary.</title>
        <authorList>
            <person name="Zhang D."/>
            <person name="Zheng J."/>
            <person name="Liu S."/>
            <person name="He W."/>
        </authorList>
    </citation>
    <scope>NUCLEOTIDE SEQUENCE</scope>
    <source>
        <strain evidence="3">FXH-223</strain>
    </source>
</reference>
<feature type="transmembrane region" description="Helical" evidence="2">
    <location>
        <begin position="133"/>
        <end position="154"/>
    </location>
</feature>
<dbReference type="InterPro" id="IPR018723">
    <property type="entry name" value="DUF2254_membrane"/>
</dbReference>
<proteinExistence type="predicted"/>
<gene>
    <name evidence="3" type="ORF">LL252_02600</name>
</gene>
<protein>
    <submittedName>
        <fullName evidence="3">DUF2254 domain-containing protein</fullName>
    </submittedName>
</protein>
<keyword evidence="2" id="KW-1133">Transmembrane helix</keyword>
<dbReference type="EMBL" id="JAJGNA010000002">
    <property type="protein sequence ID" value="MCC4307449.1"/>
    <property type="molecule type" value="Genomic_DNA"/>
</dbReference>
<dbReference type="AlphaFoldDB" id="A0A9Q3UL15"/>
<dbReference type="Proteomes" id="UP001108027">
    <property type="component" value="Unassembled WGS sequence"/>
</dbReference>
<feature type="transmembrane region" description="Helical" evidence="2">
    <location>
        <begin position="57"/>
        <end position="83"/>
    </location>
</feature>
<name>A0A9Q3UL15_9GAMM</name>
<evidence type="ECO:0000313" key="4">
    <source>
        <dbReference type="Proteomes" id="UP001108027"/>
    </source>
</evidence>